<proteinExistence type="predicted"/>
<dbReference type="Gene3D" id="3.30.530.20">
    <property type="match status" value="1"/>
</dbReference>
<keyword evidence="1" id="KW-0812">Transmembrane</keyword>
<dbReference type="RefSeq" id="WP_259054218.1">
    <property type="nucleotide sequence ID" value="NZ_JANUCT010000004.1"/>
</dbReference>
<sequence>MPTILTLRRALLANALFSLACGLLLLFAPATVGALLGWYAPVLLQLIGVGLILFAIDLVHQATRPRPTSWRALYASVADGLWVVGSIAAVLLLPHDLSDRGVAIVLTVAGIVLGFGAWQLWGIHRAHYSRASGLYRHCLVVEADAPADALWSIIRDLSAIKDYMPTLKTSELLDNRAPGIGAVRCCTDQADRRWSEECTDFSDTERCLVVRFLADAPDFPFPVRYMIGGWTVTAVDATRSRVEVWWELAPKPWPLAPLLMPMLAFQADRDFPAVMQRMAMAASDRERLDTTGLGGRLLPMWC</sequence>
<dbReference type="InterPro" id="IPR023393">
    <property type="entry name" value="START-like_dom_sf"/>
</dbReference>
<organism evidence="2 3">
    <name type="scientific">Methylohalomonas lacus</name>
    <dbReference type="NCBI Taxonomy" id="398773"/>
    <lineage>
        <taxon>Bacteria</taxon>
        <taxon>Pseudomonadati</taxon>
        <taxon>Pseudomonadota</taxon>
        <taxon>Gammaproteobacteria</taxon>
        <taxon>Methylohalomonadales</taxon>
        <taxon>Methylohalomonadaceae</taxon>
        <taxon>Methylohalomonas</taxon>
    </lineage>
</organism>
<feature type="transmembrane region" description="Helical" evidence="1">
    <location>
        <begin position="101"/>
        <end position="121"/>
    </location>
</feature>
<evidence type="ECO:0008006" key="4">
    <source>
        <dbReference type="Google" id="ProtNLM"/>
    </source>
</evidence>
<feature type="transmembrane region" description="Helical" evidence="1">
    <location>
        <begin position="72"/>
        <end position="95"/>
    </location>
</feature>
<evidence type="ECO:0000256" key="1">
    <source>
        <dbReference type="SAM" id="Phobius"/>
    </source>
</evidence>
<feature type="transmembrane region" description="Helical" evidence="1">
    <location>
        <begin position="12"/>
        <end position="32"/>
    </location>
</feature>
<dbReference type="EMBL" id="JANUCT010000004">
    <property type="protein sequence ID" value="MCS3902659.1"/>
    <property type="molecule type" value="Genomic_DNA"/>
</dbReference>
<keyword evidence="1" id="KW-1133">Transmembrane helix</keyword>
<protein>
    <recommendedName>
        <fullName evidence="4">SRPBCC family protein</fullName>
    </recommendedName>
</protein>
<comment type="caution">
    <text evidence="2">The sequence shown here is derived from an EMBL/GenBank/DDBJ whole genome shotgun (WGS) entry which is preliminary data.</text>
</comment>
<keyword evidence="1" id="KW-0472">Membrane</keyword>
<dbReference type="SUPFAM" id="SSF55961">
    <property type="entry name" value="Bet v1-like"/>
    <property type="match status" value="1"/>
</dbReference>
<evidence type="ECO:0000313" key="2">
    <source>
        <dbReference type="EMBL" id="MCS3902659.1"/>
    </source>
</evidence>
<dbReference type="Pfam" id="PF10604">
    <property type="entry name" value="Polyketide_cyc2"/>
    <property type="match status" value="1"/>
</dbReference>
<reference evidence="2" key="1">
    <citation type="submission" date="2022-08" db="EMBL/GenBank/DDBJ databases">
        <title>Genomic Encyclopedia of Type Strains, Phase III (KMG-III): the genomes of soil and plant-associated and newly described type strains.</title>
        <authorList>
            <person name="Whitman W."/>
        </authorList>
    </citation>
    <scope>NUCLEOTIDE SEQUENCE</scope>
    <source>
        <strain evidence="2">HMT 1</strain>
    </source>
</reference>
<name>A0AAE3HI04_9GAMM</name>
<keyword evidence="3" id="KW-1185">Reference proteome</keyword>
<evidence type="ECO:0000313" key="3">
    <source>
        <dbReference type="Proteomes" id="UP001204445"/>
    </source>
</evidence>
<accession>A0AAE3HI04</accession>
<feature type="transmembrane region" description="Helical" evidence="1">
    <location>
        <begin position="38"/>
        <end position="60"/>
    </location>
</feature>
<dbReference type="InterPro" id="IPR019587">
    <property type="entry name" value="Polyketide_cyclase/dehydratase"/>
</dbReference>
<dbReference type="Proteomes" id="UP001204445">
    <property type="component" value="Unassembled WGS sequence"/>
</dbReference>
<dbReference type="AlphaFoldDB" id="A0AAE3HI04"/>
<dbReference type="CDD" id="cd07821">
    <property type="entry name" value="PYR_PYL_RCAR_like"/>
    <property type="match status" value="1"/>
</dbReference>
<gene>
    <name evidence="2" type="ORF">J2T55_000663</name>
</gene>